<dbReference type="OrthoDB" id="45930at2759"/>
<feature type="region of interest" description="Disordered" evidence="1">
    <location>
        <begin position="23"/>
        <end position="147"/>
    </location>
</feature>
<feature type="compositionally biased region" description="Low complexity" evidence="1">
    <location>
        <begin position="404"/>
        <end position="419"/>
    </location>
</feature>
<evidence type="ECO:0000313" key="3">
    <source>
        <dbReference type="Proteomes" id="UP000054217"/>
    </source>
</evidence>
<dbReference type="GO" id="GO:0045046">
    <property type="term" value="P:protein import into peroxisome membrane"/>
    <property type="evidence" value="ECO:0007669"/>
    <property type="project" value="TreeGrafter"/>
</dbReference>
<feature type="compositionally biased region" description="Low complexity" evidence="1">
    <location>
        <begin position="112"/>
        <end position="138"/>
    </location>
</feature>
<dbReference type="Pfam" id="PF04882">
    <property type="entry name" value="Peroxin-3"/>
    <property type="match status" value="1"/>
</dbReference>
<dbReference type="STRING" id="870435.A0A0C3IXN0"/>
<dbReference type="InParanoid" id="A0A0C3IXN0"/>
<dbReference type="HOGENOM" id="CLU_017002_2_0_1"/>
<dbReference type="AlphaFoldDB" id="A0A0C3IXN0"/>
<feature type="compositionally biased region" description="Polar residues" evidence="1">
    <location>
        <begin position="48"/>
        <end position="61"/>
    </location>
</feature>
<dbReference type="PANTHER" id="PTHR28080">
    <property type="entry name" value="PEROXISOMAL BIOGENESIS FACTOR 3"/>
    <property type="match status" value="1"/>
</dbReference>
<feature type="compositionally biased region" description="Polar residues" evidence="1">
    <location>
        <begin position="23"/>
        <end position="32"/>
    </location>
</feature>
<dbReference type="Proteomes" id="UP000054217">
    <property type="component" value="Unassembled WGS sequence"/>
</dbReference>
<feature type="region of interest" description="Disordered" evidence="1">
    <location>
        <begin position="491"/>
        <end position="514"/>
    </location>
</feature>
<feature type="region of interest" description="Disordered" evidence="1">
    <location>
        <begin position="389"/>
        <end position="440"/>
    </location>
</feature>
<dbReference type="GO" id="GO:0030674">
    <property type="term" value="F:protein-macromolecule adaptor activity"/>
    <property type="evidence" value="ECO:0007669"/>
    <property type="project" value="TreeGrafter"/>
</dbReference>
<evidence type="ECO:0008006" key="4">
    <source>
        <dbReference type="Google" id="ProtNLM"/>
    </source>
</evidence>
<name>A0A0C3IXN0_PISTI</name>
<feature type="compositionally biased region" description="Polar residues" evidence="1">
    <location>
        <begin position="425"/>
        <end position="440"/>
    </location>
</feature>
<evidence type="ECO:0000256" key="1">
    <source>
        <dbReference type="SAM" id="MobiDB-lite"/>
    </source>
</evidence>
<feature type="compositionally biased region" description="Low complexity" evidence="1">
    <location>
        <begin position="62"/>
        <end position="75"/>
    </location>
</feature>
<dbReference type="GO" id="GO:0005778">
    <property type="term" value="C:peroxisomal membrane"/>
    <property type="evidence" value="ECO:0007669"/>
    <property type="project" value="InterPro"/>
</dbReference>
<feature type="compositionally biased region" description="Basic and acidic residues" evidence="1">
    <location>
        <begin position="500"/>
        <end position="514"/>
    </location>
</feature>
<proteinExistence type="predicted"/>
<dbReference type="EMBL" id="KN831987">
    <property type="protein sequence ID" value="KIO01593.1"/>
    <property type="molecule type" value="Genomic_DNA"/>
</dbReference>
<gene>
    <name evidence="2" type="ORF">M404DRAFT_1002988</name>
</gene>
<dbReference type="PANTHER" id="PTHR28080:SF1">
    <property type="entry name" value="PEROXISOMAL BIOGENESIS FACTOR 3"/>
    <property type="match status" value="1"/>
</dbReference>
<evidence type="ECO:0000313" key="2">
    <source>
        <dbReference type="EMBL" id="KIO01593.1"/>
    </source>
</evidence>
<dbReference type="InterPro" id="IPR006966">
    <property type="entry name" value="Peroxin-3"/>
</dbReference>
<organism evidence="2 3">
    <name type="scientific">Pisolithus tinctorius Marx 270</name>
    <dbReference type="NCBI Taxonomy" id="870435"/>
    <lineage>
        <taxon>Eukaryota</taxon>
        <taxon>Fungi</taxon>
        <taxon>Dikarya</taxon>
        <taxon>Basidiomycota</taxon>
        <taxon>Agaricomycotina</taxon>
        <taxon>Agaricomycetes</taxon>
        <taxon>Agaricomycetidae</taxon>
        <taxon>Boletales</taxon>
        <taxon>Sclerodermatineae</taxon>
        <taxon>Pisolithaceae</taxon>
        <taxon>Pisolithus</taxon>
    </lineage>
</organism>
<reference evidence="3" key="2">
    <citation type="submission" date="2015-01" db="EMBL/GenBank/DDBJ databases">
        <title>Evolutionary Origins and Diversification of the Mycorrhizal Mutualists.</title>
        <authorList>
            <consortium name="DOE Joint Genome Institute"/>
            <consortium name="Mycorrhizal Genomics Consortium"/>
            <person name="Kohler A."/>
            <person name="Kuo A."/>
            <person name="Nagy L.G."/>
            <person name="Floudas D."/>
            <person name="Copeland A."/>
            <person name="Barry K.W."/>
            <person name="Cichocki N."/>
            <person name="Veneault-Fourrey C."/>
            <person name="LaButti K."/>
            <person name="Lindquist E.A."/>
            <person name="Lipzen A."/>
            <person name="Lundell T."/>
            <person name="Morin E."/>
            <person name="Murat C."/>
            <person name="Riley R."/>
            <person name="Ohm R."/>
            <person name="Sun H."/>
            <person name="Tunlid A."/>
            <person name="Henrissat B."/>
            <person name="Grigoriev I.V."/>
            <person name="Hibbett D.S."/>
            <person name="Martin F."/>
        </authorList>
    </citation>
    <scope>NUCLEOTIDE SEQUENCE [LARGE SCALE GENOMIC DNA]</scope>
    <source>
        <strain evidence="3">Marx 270</strain>
    </source>
</reference>
<reference evidence="2 3" key="1">
    <citation type="submission" date="2014-04" db="EMBL/GenBank/DDBJ databases">
        <authorList>
            <consortium name="DOE Joint Genome Institute"/>
            <person name="Kuo A."/>
            <person name="Kohler A."/>
            <person name="Costa M.D."/>
            <person name="Nagy L.G."/>
            <person name="Floudas D."/>
            <person name="Copeland A."/>
            <person name="Barry K.W."/>
            <person name="Cichocki N."/>
            <person name="Veneault-Fourrey C."/>
            <person name="LaButti K."/>
            <person name="Lindquist E.A."/>
            <person name="Lipzen A."/>
            <person name="Lundell T."/>
            <person name="Morin E."/>
            <person name="Murat C."/>
            <person name="Sun H."/>
            <person name="Tunlid A."/>
            <person name="Henrissat B."/>
            <person name="Grigoriev I.V."/>
            <person name="Hibbett D.S."/>
            <person name="Martin F."/>
            <person name="Nordberg H.P."/>
            <person name="Cantor M.N."/>
            <person name="Hua S.X."/>
        </authorList>
    </citation>
    <scope>NUCLEOTIDE SEQUENCE [LARGE SCALE GENOMIC DNA]</scope>
    <source>
        <strain evidence="2 3">Marx 270</strain>
    </source>
</reference>
<keyword evidence="3" id="KW-1185">Reference proteome</keyword>
<accession>A0A0C3IXN0</accession>
<sequence>MALIPTLATQILEEMDVESLTDELQSLSTAVGASSPSHLPPPPHSHDVQSATETNSISDAQSEAGSMSFSSYSGSGYDGERASGSGSASWVEHMSASETSQAPRTLFTPPESQLSDSMLSTGSSLSHNTSHSGSHGSSPFPSTKRRRGQLWKEVKNLTLTRALTTLYTTTLLSLLTAAQLSVIARSRYITSVRTSERAERMHERVPQFSLTGILAREAIAKVVDVEALYPEWLTEDDDFDSEEDVDDISEGTEARYLTLSWWILHVGWKDVAARVRGAVESVFDSVSLRSTVSCSELHALILDARRHVELDGAAGRPHSRFFPCLLPPTPETTAHVLAQGGAPLVLPPPSQQDRATVRALDKQREADPSDLVAIQDGFSAQTAIDITSPKSRAVNLPSHNQKLSSRMSPKPSRSPPSHSGALECNPSSSGEAQQESALLSSLRSDPRFTSLLDETRAYLSGPDFAYALTCALDRATGVLIDHLHKQVFVDTRSDPNPAEENTKEHHDKGRREDIEGTNVTHAKEELKIRLVDLLPGLARWSQLALNATPNELVDNIMAIREVSALEAIIITDYQDRYPPVA</sequence>
<protein>
    <recommendedName>
        <fullName evidence="4">Peroxin-3</fullName>
    </recommendedName>
</protein>